<evidence type="ECO:0000256" key="4">
    <source>
        <dbReference type="ARBA" id="ARBA00041148"/>
    </source>
</evidence>
<evidence type="ECO:0000313" key="6">
    <source>
        <dbReference type="EMBL" id="WGZ91849.1"/>
    </source>
</evidence>
<reference evidence="6" key="2">
    <citation type="submission" date="2023-04" db="EMBL/GenBank/DDBJ databases">
        <authorList>
            <person name="Beletskiy A.V."/>
            <person name="Mardanov A.V."/>
            <person name="Ravin N.V."/>
        </authorList>
    </citation>
    <scope>NUCLEOTIDE SEQUENCE</scope>
    <source>
        <strain evidence="6">GKL-01</strain>
    </source>
</reference>
<evidence type="ECO:0000256" key="5">
    <source>
        <dbReference type="ARBA" id="ARBA00041319"/>
    </source>
</evidence>
<dbReference type="Pfam" id="PF02482">
    <property type="entry name" value="Ribosomal_S30AE"/>
    <property type="match status" value="1"/>
</dbReference>
<evidence type="ECO:0000256" key="2">
    <source>
        <dbReference type="ARBA" id="ARBA00038434"/>
    </source>
</evidence>
<accession>A0AA95HB89</accession>
<dbReference type="NCBIfam" id="TIGR00741">
    <property type="entry name" value="yfiA"/>
    <property type="match status" value="1"/>
</dbReference>
<dbReference type="KEGG" id="tdu:QJT80_05055"/>
<keyword evidence="1" id="KW-0810">Translation regulation</keyword>
<dbReference type="EMBL" id="CP124755">
    <property type="protein sequence ID" value="WGZ91849.1"/>
    <property type="molecule type" value="Genomic_DNA"/>
</dbReference>
<dbReference type="FunFam" id="3.30.160.100:FF:000001">
    <property type="entry name" value="Ribosome hibernation promoting factor"/>
    <property type="match status" value="1"/>
</dbReference>
<reference evidence="6" key="1">
    <citation type="journal article" date="2023" name="Int. J. Mol. Sci.">
        <title>Metagenomics Revealed a New Genus 'Candidatus Thiocaldithrix dubininis' gen. nov., sp. nov. and a New Species 'Candidatus Thiothrix putei' sp. nov. in the Family Thiotrichaceae, Some Members of Which Have Traits of Both Na+- and H+-Motive Energetics.</title>
        <authorList>
            <person name="Ravin N.V."/>
            <person name="Muntyan M.S."/>
            <person name="Smolyakov D.D."/>
            <person name="Rudenko T.S."/>
            <person name="Beletsky A.V."/>
            <person name="Mardanov A.V."/>
            <person name="Grabovich M.Y."/>
        </authorList>
    </citation>
    <scope>NUCLEOTIDE SEQUENCE</scope>
    <source>
        <strain evidence="6">GKL-01</strain>
    </source>
</reference>
<organism evidence="6">
    <name type="scientific">Candidatus Thiocaldithrix dubininis</name>
    <dbReference type="NCBI Taxonomy" id="3080823"/>
    <lineage>
        <taxon>Bacteria</taxon>
        <taxon>Pseudomonadati</taxon>
        <taxon>Pseudomonadota</taxon>
        <taxon>Gammaproteobacteria</taxon>
        <taxon>Thiotrichales</taxon>
        <taxon>Thiotrichaceae</taxon>
        <taxon>Candidatus Thiocaldithrix</taxon>
    </lineage>
</organism>
<evidence type="ECO:0000256" key="1">
    <source>
        <dbReference type="ARBA" id="ARBA00022845"/>
    </source>
</evidence>
<name>A0AA95HB89_9GAMM</name>
<protein>
    <recommendedName>
        <fullName evidence="4">Ribosome hibernation promoting factor</fullName>
    </recommendedName>
    <alternativeName>
        <fullName evidence="5">Hibernation factor HPF</fullName>
    </alternativeName>
</protein>
<dbReference type="InterPro" id="IPR003489">
    <property type="entry name" value="RHF/RaiA"/>
</dbReference>
<dbReference type="Gene3D" id="3.30.160.100">
    <property type="entry name" value="Ribosome hibernation promotion factor-like"/>
    <property type="match status" value="1"/>
</dbReference>
<dbReference type="CDD" id="cd00552">
    <property type="entry name" value="RaiA"/>
    <property type="match status" value="1"/>
</dbReference>
<dbReference type="GO" id="GO:0022627">
    <property type="term" value="C:cytosolic small ribosomal subunit"/>
    <property type="evidence" value="ECO:0007669"/>
    <property type="project" value="TreeGrafter"/>
</dbReference>
<proteinExistence type="inferred from homology"/>
<sequence>MQLEITGHHIDVTDSMNAYVREKVGRVTRHFDRVINIHVILEVQKGRHRAEASLHVSGNHIFAEAQADDMYSAIDLLADKLDRQIVKHKEKVKDHNRQQAVNLAATAD</sequence>
<comment type="subunit">
    <text evidence="3">Associates exclusively with 100S ribosomes, which are dimers of 70S ribosomes.</text>
</comment>
<comment type="similarity">
    <text evidence="2">Belongs to the HPF/YfiA ribosome-associated protein family. Short HPF subfamily.</text>
</comment>
<dbReference type="GO" id="GO:0043024">
    <property type="term" value="F:ribosomal small subunit binding"/>
    <property type="evidence" value="ECO:0007669"/>
    <property type="project" value="TreeGrafter"/>
</dbReference>
<dbReference type="SUPFAM" id="SSF69754">
    <property type="entry name" value="Ribosome binding protein Y (YfiA homologue)"/>
    <property type="match status" value="1"/>
</dbReference>
<dbReference type="PANTHER" id="PTHR33231:SF1">
    <property type="entry name" value="30S RIBOSOMAL PROTEIN"/>
    <property type="match status" value="1"/>
</dbReference>
<dbReference type="Proteomes" id="UP001300672">
    <property type="component" value="Chromosome"/>
</dbReference>
<gene>
    <name evidence="6" type="primary">raiA</name>
    <name evidence="6" type="ORF">QJT80_05055</name>
</gene>
<dbReference type="AlphaFoldDB" id="A0AA95HB89"/>
<evidence type="ECO:0000256" key="3">
    <source>
        <dbReference type="ARBA" id="ARBA00038695"/>
    </source>
</evidence>
<dbReference type="PANTHER" id="PTHR33231">
    <property type="entry name" value="30S RIBOSOMAL PROTEIN"/>
    <property type="match status" value="1"/>
</dbReference>
<dbReference type="InterPro" id="IPR050574">
    <property type="entry name" value="HPF/YfiA_ribosome-assoc"/>
</dbReference>
<dbReference type="InterPro" id="IPR036567">
    <property type="entry name" value="RHF-like"/>
</dbReference>
<dbReference type="GO" id="GO:0045900">
    <property type="term" value="P:negative regulation of translational elongation"/>
    <property type="evidence" value="ECO:0007669"/>
    <property type="project" value="TreeGrafter"/>
</dbReference>